<dbReference type="InterPro" id="IPR013766">
    <property type="entry name" value="Thioredoxin_domain"/>
</dbReference>
<evidence type="ECO:0000256" key="1">
    <source>
        <dbReference type="ARBA" id="ARBA00004196"/>
    </source>
</evidence>
<dbReference type="GO" id="GO:0017004">
    <property type="term" value="P:cytochrome complex assembly"/>
    <property type="evidence" value="ECO:0007669"/>
    <property type="project" value="UniProtKB-KW"/>
</dbReference>
<evidence type="ECO:0000256" key="4">
    <source>
        <dbReference type="ARBA" id="ARBA00023284"/>
    </source>
</evidence>
<reference evidence="6 7" key="1">
    <citation type="submission" date="2019-10" db="EMBL/GenBank/DDBJ databases">
        <authorList>
            <person name="Dong K."/>
        </authorList>
    </citation>
    <scope>NUCLEOTIDE SEQUENCE [LARGE SCALE GENOMIC DNA]</scope>
    <source>
        <strain evidence="7">dk4302</strain>
    </source>
</reference>
<dbReference type="GO" id="GO:0030313">
    <property type="term" value="C:cell envelope"/>
    <property type="evidence" value="ECO:0007669"/>
    <property type="project" value="UniProtKB-SubCell"/>
</dbReference>
<dbReference type="PROSITE" id="PS51257">
    <property type="entry name" value="PROKAR_LIPOPROTEIN"/>
    <property type="match status" value="1"/>
</dbReference>
<dbReference type="GO" id="GO:0016209">
    <property type="term" value="F:antioxidant activity"/>
    <property type="evidence" value="ECO:0007669"/>
    <property type="project" value="InterPro"/>
</dbReference>
<dbReference type="SUPFAM" id="SSF52833">
    <property type="entry name" value="Thioredoxin-like"/>
    <property type="match status" value="1"/>
</dbReference>
<dbReference type="Proteomes" id="UP000326921">
    <property type="component" value="Chromosome"/>
</dbReference>
<evidence type="ECO:0000256" key="3">
    <source>
        <dbReference type="ARBA" id="ARBA00023157"/>
    </source>
</evidence>
<dbReference type="Gene3D" id="3.40.30.10">
    <property type="entry name" value="Glutaredoxin"/>
    <property type="match status" value="1"/>
</dbReference>
<organism evidence="6 7">
    <name type="scientific">Sphingobacterium zhuxiongii</name>
    <dbReference type="NCBI Taxonomy" id="2662364"/>
    <lineage>
        <taxon>Bacteria</taxon>
        <taxon>Pseudomonadati</taxon>
        <taxon>Bacteroidota</taxon>
        <taxon>Sphingobacteriia</taxon>
        <taxon>Sphingobacteriales</taxon>
        <taxon>Sphingobacteriaceae</taxon>
        <taxon>Sphingobacterium</taxon>
    </lineage>
</organism>
<name>A0A5Q0Q9K7_9SPHI</name>
<proteinExistence type="predicted"/>
<evidence type="ECO:0000259" key="5">
    <source>
        <dbReference type="PROSITE" id="PS51352"/>
    </source>
</evidence>
<comment type="subcellular location">
    <subcellularLocation>
        <location evidence="1">Cell envelope</location>
    </subcellularLocation>
</comment>
<evidence type="ECO:0000256" key="2">
    <source>
        <dbReference type="ARBA" id="ARBA00022748"/>
    </source>
</evidence>
<dbReference type="InterPro" id="IPR050553">
    <property type="entry name" value="Thioredoxin_ResA/DsbE_sf"/>
</dbReference>
<dbReference type="InterPro" id="IPR000866">
    <property type="entry name" value="AhpC/TSA"/>
</dbReference>
<dbReference type="PANTHER" id="PTHR42852:SF6">
    <property type="entry name" value="THIOL:DISULFIDE INTERCHANGE PROTEIN DSBE"/>
    <property type="match status" value="1"/>
</dbReference>
<keyword evidence="3" id="KW-1015">Disulfide bond</keyword>
<dbReference type="PANTHER" id="PTHR42852">
    <property type="entry name" value="THIOL:DISULFIDE INTERCHANGE PROTEIN DSBE"/>
    <property type="match status" value="1"/>
</dbReference>
<sequence length="384" mass="43636">MTLTMRKLLSFFLLLFSCTLLYSQINVDLKGLSGQKVVIWKYALSNPNDIKKDTLLVDNDQFSYPISDTPTAYAIIPSAAVYNRAGGGFYVAQSKFIELFSLPNETISIKGELHPFYTEYAIDGNELSSQFAKLRLEYLDASIAAVKADLSIDSLQVAKAAKEEINSVFKQRNAYFTKIMEVKEHYVQNNLDKELSAYLLLRYPLESFASIHQKLDPKIRSGIFKHSLADKYASYEKLQSVNQAEKNIVKGNIAPSFELTDIAGKAFHISKFKGKYIILDFWGSWCGPCIQEIPQLKSFYDKYKNEIVLVGIACNERDDAWKRIVNKENMNWHQLLNSTNQDVSVLYGIKAFPTKVVIDKDYKILKTYVGSGETFFNEMAALLN</sequence>
<gene>
    <name evidence="6" type="ORF">GFH32_10775</name>
</gene>
<dbReference type="Pfam" id="PF00578">
    <property type="entry name" value="AhpC-TSA"/>
    <property type="match status" value="1"/>
</dbReference>
<feature type="domain" description="Thioredoxin" evidence="5">
    <location>
        <begin position="248"/>
        <end position="384"/>
    </location>
</feature>
<evidence type="ECO:0000313" key="7">
    <source>
        <dbReference type="Proteomes" id="UP000326921"/>
    </source>
</evidence>
<protein>
    <submittedName>
        <fullName evidence="6">Redoxin domain-containing protein</fullName>
    </submittedName>
</protein>
<keyword evidence="4" id="KW-0676">Redox-active center</keyword>
<dbReference type="PROSITE" id="PS51352">
    <property type="entry name" value="THIOREDOXIN_2"/>
    <property type="match status" value="1"/>
</dbReference>
<keyword evidence="2" id="KW-0201">Cytochrome c-type biogenesis</keyword>
<dbReference type="CDD" id="cd02966">
    <property type="entry name" value="TlpA_like_family"/>
    <property type="match status" value="1"/>
</dbReference>
<dbReference type="EMBL" id="CP045652">
    <property type="protein sequence ID" value="QGA26777.1"/>
    <property type="molecule type" value="Genomic_DNA"/>
</dbReference>
<dbReference type="GO" id="GO:0016491">
    <property type="term" value="F:oxidoreductase activity"/>
    <property type="evidence" value="ECO:0007669"/>
    <property type="project" value="InterPro"/>
</dbReference>
<dbReference type="InterPro" id="IPR036249">
    <property type="entry name" value="Thioredoxin-like_sf"/>
</dbReference>
<evidence type="ECO:0000313" key="6">
    <source>
        <dbReference type="EMBL" id="QGA26777.1"/>
    </source>
</evidence>
<dbReference type="KEGG" id="sphe:GFH32_10775"/>
<keyword evidence="7" id="KW-1185">Reference proteome</keyword>
<dbReference type="AlphaFoldDB" id="A0A5Q0Q9K7"/>
<accession>A0A5Q0Q9K7</accession>